<evidence type="ECO:0000313" key="3">
    <source>
        <dbReference type="Proteomes" id="UP000077961"/>
    </source>
</evidence>
<proteinExistence type="predicted"/>
<name>A0A1A9NGW4_9BURK</name>
<protein>
    <submittedName>
        <fullName evidence="2">Uncharacterized protein</fullName>
    </submittedName>
</protein>
<keyword evidence="3" id="KW-1185">Reference proteome</keyword>
<gene>
    <name evidence="1" type="ORF">A6V36_23725</name>
    <name evidence="2" type="ORF">A6V37_15480</name>
</gene>
<dbReference type="EMBL" id="LXKA01000044">
    <property type="protein sequence ID" value="OAJ65358.1"/>
    <property type="molecule type" value="Genomic_DNA"/>
</dbReference>
<reference evidence="3 4" key="1">
    <citation type="submission" date="2016-04" db="EMBL/GenBank/DDBJ databases">
        <title>Reclassification of Paraburkholderia panaciterrae (Farh et al. 2015) Dobritsa &amp; Samadpour 2016 as a later homotypic synonym of Paraburkholderia ginsengiterrae (Farh et al. 2015) Dobritsa &amp; Samadpour 2016.</title>
        <authorList>
            <person name="Dobritsa A.P."/>
            <person name="Kutumbaka K."/>
            <person name="Samadpour M."/>
        </authorList>
    </citation>
    <scope>NUCLEOTIDE SEQUENCE [LARGE SCALE GENOMIC DNA]</scope>
    <source>
        <strain evidence="2 4">DCY85</strain>
        <strain evidence="1 3">DCY85-1</strain>
    </source>
</reference>
<dbReference type="Proteomes" id="UP000078116">
    <property type="component" value="Unassembled WGS sequence"/>
</dbReference>
<evidence type="ECO:0000313" key="2">
    <source>
        <dbReference type="EMBL" id="OAJ65358.1"/>
    </source>
</evidence>
<evidence type="ECO:0000313" key="4">
    <source>
        <dbReference type="Proteomes" id="UP000078116"/>
    </source>
</evidence>
<dbReference type="EMBL" id="LXJZ01000081">
    <property type="protein sequence ID" value="OAJ61759.1"/>
    <property type="molecule type" value="Genomic_DNA"/>
</dbReference>
<accession>A0A1A9NGW4</accession>
<comment type="caution">
    <text evidence="2">The sequence shown here is derived from an EMBL/GenBank/DDBJ whole genome shotgun (WGS) entry which is preliminary data.</text>
</comment>
<sequence>MGNEFVISFQSKTTDREALLTSEQMYYAVSGLWSSGPTQNRVILSQRPGYGLAQEIHEVRSESTTFT</sequence>
<organism evidence="2 4">
    <name type="scientific">Paraburkholderia ginsengiterrae</name>
    <dbReference type="NCBI Taxonomy" id="1462993"/>
    <lineage>
        <taxon>Bacteria</taxon>
        <taxon>Pseudomonadati</taxon>
        <taxon>Pseudomonadota</taxon>
        <taxon>Betaproteobacteria</taxon>
        <taxon>Burkholderiales</taxon>
        <taxon>Burkholderiaceae</taxon>
        <taxon>Paraburkholderia</taxon>
    </lineage>
</organism>
<evidence type="ECO:0000313" key="1">
    <source>
        <dbReference type="EMBL" id="OAJ61759.1"/>
    </source>
</evidence>
<dbReference type="AlphaFoldDB" id="A0A1A9NGW4"/>
<dbReference type="Proteomes" id="UP000077961">
    <property type="component" value="Unassembled WGS sequence"/>
</dbReference>